<name>A0A834K926_VESGE</name>
<reference evidence="2" key="1">
    <citation type="journal article" date="2020" name="G3 (Bethesda)">
        <title>High-Quality Assemblies for Three Invasive Social Wasps from the &lt;i&gt;Vespula&lt;/i&gt; Genus.</title>
        <authorList>
            <person name="Harrop T.W.R."/>
            <person name="Guhlin J."/>
            <person name="McLaughlin G.M."/>
            <person name="Permina E."/>
            <person name="Stockwell P."/>
            <person name="Gilligan J."/>
            <person name="Le Lec M.F."/>
            <person name="Gruber M.A.M."/>
            <person name="Quinn O."/>
            <person name="Lovegrove M."/>
            <person name="Duncan E.J."/>
            <person name="Remnant E.J."/>
            <person name="Van Eeckhoven J."/>
            <person name="Graham B."/>
            <person name="Knapp R.A."/>
            <person name="Langford K.W."/>
            <person name="Kronenberg Z."/>
            <person name="Press M.O."/>
            <person name="Eacker S.M."/>
            <person name="Wilson-Rankin E.E."/>
            <person name="Purcell J."/>
            <person name="Lester P.J."/>
            <person name="Dearden P.K."/>
        </authorList>
    </citation>
    <scope>NUCLEOTIDE SEQUENCE</scope>
    <source>
        <strain evidence="2">Linc-1</strain>
    </source>
</reference>
<dbReference type="EMBL" id="JACSDZ010000006">
    <property type="protein sequence ID" value="KAF7401622.1"/>
    <property type="molecule type" value="Genomic_DNA"/>
</dbReference>
<sequence length="173" mass="19508">MSWTRIQCYSRESPSRIPRKFSKKLASLPRGGIVYLGRKFPQRTSPETRHRALSVASTSALIRDTQDATPKTSNYLTSRPLSDTVSELVIGYGNAKQASQYNDNSWLKCLLIISTIAVKSNNNNNDNDNDNNDNDHDDGDDDDDDNDNKNSNGNNNNKSTTSEFYTKFSYKKK</sequence>
<evidence type="ECO:0000313" key="3">
    <source>
        <dbReference type="Proteomes" id="UP000617340"/>
    </source>
</evidence>
<organism evidence="2 3">
    <name type="scientific">Vespula germanica</name>
    <name type="common">German yellow jacket</name>
    <name type="synonym">Paravespula germanica</name>
    <dbReference type="NCBI Taxonomy" id="30212"/>
    <lineage>
        <taxon>Eukaryota</taxon>
        <taxon>Metazoa</taxon>
        <taxon>Ecdysozoa</taxon>
        <taxon>Arthropoda</taxon>
        <taxon>Hexapoda</taxon>
        <taxon>Insecta</taxon>
        <taxon>Pterygota</taxon>
        <taxon>Neoptera</taxon>
        <taxon>Endopterygota</taxon>
        <taxon>Hymenoptera</taxon>
        <taxon>Apocrita</taxon>
        <taxon>Aculeata</taxon>
        <taxon>Vespoidea</taxon>
        <taxon>Vespidae</taxon>
        <taxon>Vespinae</taxon>
        <taxon>Vespula</taxon>
    </lineage>
</organism>
<dbReference type="Proteomes" id="UP000617340">
    <property type="component" value="Unassembled WGS sequence"/>
</dbReference>
<comment type="caution">
    <text evidence="2">The sequence shown here is derived from an EMBL/GenBank/DDBJ whole genome shotgun (WGS) entry which is preliminary data.</text>
</comment>
<feature type="compositionally biased region" description="Acidic residues" evidence="1">
    <location>
        <begin position="127"/>
        <end position="146"/>
    </location>
</feature>
<evidence type="ECO:0000256" key="1">
    <source>
        <dbReference type="SAM" id="MobiDB-lite"/>
    </source>
</evidence>
<accession>A0A834K926</accession>
<proteinExistence type="predicted"/>
<protein>
    <submittedName>
        <fullName evidence="2">Uncharacterized protein</fullName>
    </submittedName>
</protein>
<keyword evidence="3" id="KW-1185">Reference proteome</keyword>
<gene>
    <name evidence="2" type="ORF">HZH68_007442</name>
</gene>
<dbReference type="AlphaFoldDB" id="A0A834K926"/>
<evidence type="ECO:0000313" key="2">
    <source>
        <dbReference type="EMBL" id="KAF7401622.1"/>
    </source>
</evidence>
<feature type="region of interest" description="Disordered" evidence="1">
    <location>
        <begin position="121"/>
        <end position="173"/>
    </location>
</feature>